<dbReference type="PANTHER" id="PTHR10098">
    <property type="entry name" value="RAPSYN-RELATED"/>
    <property type="match status" value="1"/>
</dbReference>
<name>A0A9D7XER0_9BACT</name>
<dbReference type="Pfam" id="PF12770">
    <property type="entry name" value="CHAT"/>
    <property type="match status" value="1"/>
</dbReference>
<evidence type="ECO:0000313" key="3">
    <source>
        <dbReference type="Proteomes" id="UP000808349"/>
    </source>
</evidence>
<reference evidence="2 3" key="1">
    <citation type="submission" date="2020-10" db="EMBL/GenBank/DDBJ databases">
        <title>Connecting structure to function with the recovery of over 1000 high-quality activated sludge metagenome-assembled genomes encoding full-length rRNA genes using long-read sequencing.</title>
        <authorList>
            <person name="Singleton C.M."/>
            <person name="Petriglieri F."/>
            <person name="Kristensen J.M."/>
            <person name="Kirkegaard R.H."/>
            <person name="Michaelsen T.Y."/>
            <person name="Andersen M.H."/>
            <person name="Karst S.M."/>
            <person name="Dueholm M.S."/>
            <person name="Nielsen P.H."/>
            <person name="Albertsen M."/>
        </authorList>
    </citation>
    <scope>NUCLEOTIDE SEQUENCE [LARGE SCALE GENOMIC DNA]</scope>
    <source>
        <strain evidence="2">Ribe_18-Q3-R11-54_BAT3C.373</strain>
    </source>
</reference>
<comment type="caution">
    <text evidence="2">The sequence shown here is derived from an EMBL/GenBank/DDBJ whole genome shotgun (WGS) entry which is preliminary data.</text>
</comment>
<organism evidence="2 3">
    <name type="scientific">Candidatus Defluviibacterium haderslevense</name>
    <dbReference type="NCBI Taxonomy" id="2981993"/>
    <lineage>
        <taxon>Bacteria</taxon>
        <taxon>Pseudomonadati</taxon>
        <taxon>Bacteroidota</taxon>
        <taxon>Saprospiria</taxon>
        <taxon>Saprospirales</taxon>
        <taxon>Saprospiraceae</taxon>
        <taxon>Candidatus Defluviibacterium</taxon>
    </lineage>
</organism>
<accession>A0A9D7XER0</accession>
<proteinExistence type="predicted"/>
<dbReference type="EMBL" id="JADKFW010000021">
    <property type="protein sequence ID" value="MBK9719394.1"/>
    <property type="molecule type" value="Genomic_DNA"/>
</dbReference>
<evidence type="ECO:0000313" key="2">
    <source>
        <dbReference type="EMBL" id="MBK9719394.1"/>
    </source>
</evidence>
<sequence>MHFATHGFYNSVSDKLLKKDLNINNLFTRNMNPLMRSGILMANANETWVKKKSLISEIDGVLTALEISNLNLNNTMLVVLSACDSGLGDLHGNEGVYGLQRGFKLAGVKFLVLSLWQVGDEESKIFMENFYKKLVEGMEIHLAFNKTQKMMRNKYKDIDKWGAWVLI</sequence>
<gene>
    <name evidence="2" type="ORF">IPO85_18145</name>
</gene>
<protein>
    <submittedName>
        <fullName evidence="2">CHAT domain-containing protein</fullName>
    </submittedName>
</protein>
<dbReference type="Proteomes" id="UP000808349">
    <property type="component" value="Unassembled WGS sequence"/>
</dbReference>
<evidence type="ECO:0000259" key="1">
    <source>
        <dbReference type="Pfam" id="PF12770"/>
    </source>
</evidence>
<dbReference type="PANTHER" id="PTHR10098:SF108">
    <property type="entry name" value="TETRATRICOPEPTIDE REPEAT PROTEIN 28"/>
    <property type="match status" value="1"/>
</dbReference>
<feature type="domain" description="CHAT" evidence="1">
    <location>
        <begin position="2"/>
        <end position="166"/>
    </location>
</feature>
<dbReference type="InterPro" id="IPR024983">
    <property type="entry name" value="CHAT_dom"/>
</dbReference>
<dbReference type="AlphaFoldDB" id="A0A9D7XER0"/>